<dbReference type="Pfam" id="PF00549">
    <property type="entry name" value="Ligase_CoA"/>
    <property type="match status" value="1"/>
</dbReference>
<keyword evidence="1" id="KW-0436">Ligase</keyword>
<dbReference type="InterPro" id="IPR013815">
    <property type="entry name" value="ATP_grasp_subdomain_1"/>
</dbReference>
<evidence type="ECO:0000256" key="2">
    <source>
        <dbReference type="ARBA" id="ARBA00022723"/>
    </source>
</evidence>
<dbReference type="InterPro" id="IPR016102">
    <property type="entry name" value="Succinyl-CoA_synth-like"/>
</dbReference>
<dbReference type="STRING" id="671065.MetMK1DRAFT_00026930"/>
<dbReference type="PANTHER" id="PTHR11815">
    <property type="entry name" value="SUCCINYL-COA SYNTHETASE BETA CHAIN"/>
    <property type="match status" value="1"/>
</dbReference>
<dbReference type="eggNOG" id="arCOG01337">
    <property type="taxonomic scope" value="Archaea"/>
</dbReference>
<keyword evidence="3 5" id="KW-0547">Nucleotide-binding</keyword>
<dbReference type="SUPFAM" id="SSF56059">
    <property type="entry name" value="Glutathione synthetase ATP-binding domain-like"/>
    <property type="match status" value="1"/>
</dbReference>
<proteinExistence type="predicted"/>
<dbReference type="PIRSF" id="PIRSF001554">
    <property type="entry name" value="SucCS_beta"/>
    <property type="match status" value="1"/>
</dbReference>
<organism evidence="7 8">
    <name type="scientific">Metallosphaera yellowstonensis MK1</name>
    <dbReference type="NCBI Taxonomy" id="671065"/>
    <lineage>
        <taxon>Archaea</taxon>
        <taxon>Thermoproteota</taxon>
        <taxon>Thermoprotei</taxon>
        <taxon>Sulfolobales</taxon>
        <taxon>Sulfolobaceae</taxon>
        <taxon>Metallosphaera</taxon>
    </lineage>
</organism>
<keyword evidence="4" id="KW-0460">Magnesium</keyword>
<name>H2C7Z4_9CREN</name>
<dbReference type="Gene3D" id="3.40.50.261">
    <property type="entry name" value="Succinyl-CoA synthetase domains"/>
    <property type="match status" value="1"/>
</dbReference>
<dbReference type="InterPro" id="IPR017866">
    <property type="entry name" value="Succ-CoA_synthase_bsu_CS"/>
</dbReference>
<dbReference type="GO" id="GO:0005524">
    <property type="term" value="F:ATP binding"/>
    <property type="evidence" value="ECO:0007669"/>
    <property type="project" value="UniProtKB-UniRule"/>
</dbReference>
<dbReference type="PROSITE" id="PS50975">
    <property type="entry name" value="ATP_GRASP"/>
    <property type="match status" value="1"/>
</dbReference>
<feature type="domain" description="ATP-grasp" evidence="6">
    <location>
        <begin position="9"/>
        <end position="197"/>
    </location>
</feature>
<keyword evidence="5" id="KW-0067">ATP-binding</keyword>
<dbReference type="Gene3D" id="3.30.470.20">
    <property type="entry name" value="ATP-grasp fold, B domain"/>
    <property type="match status" value="1"/>
</dbReference>
<evidence type="ECO:0000256" key="3">
    <source>
        <dbReference type="ARBA" id="ARBA00022741"/>
    </source>
</evidence>
<dbReference type="GO" id="GO:0046872">
    <property type="term" value="F:metal ion binding"/>
    <property type="evidence" value="ECO:0007669"/>
    <property type="project" value="UniProtKB-KW"/>
</dbReference>
<dbReference type="GO" id="GO:0006104">
    <property type="term" value="P:succinyl-CoA metabolic process"/>
    <property type="evidence" value="ECO:0007669"/>
    <property type="project" value="TreeGrafter"/>
</dbReference>
<dbReference type="PANTHER" id="PTHR11815:SF10">
    <property type="entry name" value="SUCCINATE--COA LIGASE [GDP-FORMING] SUBUNIT BETA, MITOCHONDRIAL"/>
    <property type="match status" value="1"/>
</dbReference>
<dbReference type="SUPFAM" id="SSF52210">
    <property type="entry name" value="Succinyl-CoA synthetase domains"/>
    <property type="match status" value="1"/>
</dbReference>
<dbReference type="InterPro" id="IPR005809">
    <property type="entry name" value="Succ_CoA_ligase-like_bsu"/>
</dbReference>
<dbReference type="InterPro" id="IPR013650">
    <property type="entry name" value="ATP-grasp_succ-CoA_synth-type"/>
</dbReference>
<dbReference type="RefSeq" id="WP_009074496.1">
    <property type="nucleotide sequence ID" value="NZ_JH597770.1"/>
</dbReference>
<keyword evidence="8" id="KW-1185">Reference proteome</keyword>
<dbReference type="InterPro" id="IPR005811">
    <property type="entry name" value="SUCC_ACL_C"/>
</dbReference>
<dbReference type="AlphaFoldDB" id="H2C7Z4"/>
<dbReference type="GO" id="GO:0042709">
    <property type="term" value="C:succinate-CoA ligase complex"/>
    <property type="evidence" value="ECO:0007669"/>
    <property type="project" value="TreeGrafter"/>
</dbReference>
<evidence type="ECO:0000313" key="8">
    <source>
        <dbReference type="Proteomes" id="UP000003980"/>
    </source>
</evidence>
<dbReference type="GO" id="GO:0006099">
    <property type="term" value="P:tricarboxylic acid cycle"/>
    <property type="evidence" value="ECO:0007669"/>
    <property type="project" value="InterPro"/>
</dbReference>
<dbReference type="HOGENOM" id="CLU_037430_0_2_2"/>
<dbReference type="OrthoDB" id="146449at2157"/>
<dbReference type="PROSITE" id="PS01217">
    <property type="entry name" value="SUCCINYL_COA_LIG_3"/>
    <property type="match status" value="1"/>
</dbReference>
<evidence type="ECO:0000313" key="7">
    <source>
        <dbReference type="EMBL" id="EHP68270.1"/>
    </source>
</evidence>
<keyword evidence="2" id="KW-0479">Metal-binding</keyword>
<dbReference type="Pfam" id="PF08442">
    <property type="entry name" value="ATP-grasp_2"/>
    <property type="match status" value="1"/>
</dbReference>
<dbReference type="InterPro" id="IPR011761">
    <property type="entry name" value="ATP-grasp"/>
</dbReference>
<dbReference type="EMBL" id="JH597770">
    <property type="protein sequence ID" value="EHP68270.1"/>
    <property type="molecule type" value="Genomic_DNA"/>
</dbReference>
<evidence type="ECO:0000259" key="6">
    <source>
        <dbReference type="PROSITE" id="PS50975"/>
    </source>
</evidence>
<evidence type="ECO:0000256" key="1">
    <source>
        <dbReference type="ARBA" id="ARBA00022598"/>
    </source>
</evidence>
<dbReference type="GO" id="GO:0004775">
    <property type="term" value="F:succinate-CoA ligase (ADP-forming) activity"/>
    <property type="evidence" value="ECO:0007669"/>
    <property type="project" value="TreeGrafter"/>
</dbReference>
<dbReference type="Proteomes" id="UP000003980">
    <property type="component" value="Unassembled WGS sequence"/>
</dbReference>
<gene>
    <name evidence="7" type="ORF">MetMK1DRAFT_00026930</name>
</gene>
<dbReference type="Gene3D" id="3.30.1490.20">
    <property type="entry name" value="ATP-grasp fold, A domain"/>
    <property type="match status" value="1"/>
</dbReference>
<protein>
    <submittedName>
        <fullName evidence="7">Succinyl-CoA synthetase, beta subunit</fullName>
    </submittedName>
</protein>
<evidence type="ECO:0000256" key="5">
    <source>
        <dbReference type="PROSITE-ProRule" id="PRU00409"/>
    </source>
</evidence>
<reference evidence="7 8" key="1">
    <citation type="submission" date="2012-01" db="EMBL/GenBank/DDBJ databases">
        <title>Improved High-Quality Draft sequence of Metallosphaera yellowstonensis MK1.</title>
        <authorList>
            <consortium name="US DOE Joint Genome Institute"/>
            <person name="Lucas S."/>
            <person name="Han J."/>
            <person name="Cheng J.-F."/>
            <person name="Goodwin L."/>
            <person name="Pitluck S."/>
            <person name="Peters L."/>
            <person name="Teshima H."/>
            <person name="Detter J.C."/>
            <person name="Han C."/>
            <person name="Tapia R."/>
            <person name="Land M."/>
            <person name="Hauser L."/>
            <person name="Kyrpides N."/>
            <person name="Kozubal M."/>
            <person name="Macur R.E."/>
            <person name="Jay Z."/>
            <person name="Inskeep W."/>
            <person name="Woyke T."/>
        </authorList>
    </citation>
    <scope>NUCLEOTIDE SEQUENCE [LARGE SCALE GENOMIC DNA]</scope>
    <source>
        <strain evidence="7 8">MK1</strain>
    </source>
</reference>
<sequence>MKLYEYEGKLLFKKVGIRVPKGVVTKEPIKWDGKAVVKAQLLEGARGKRGLVKVTDDVYSTILEMRAQGIGTFLVEEFIPHTREIYLSTMMDRESGNPMIVASPFGGINIEESKEVRTFKIPLDRRVMRFDVEAVEKYLGVRGLETVLRGLLDLVLTYDAELAEINPLAVTEEGLLALDSKVILDDNALYRHEDIISELGRKEESDSYVELDGDIGIIGNGAGLTMATMDLVKIMGGSPANFLDVGGGADAEKIAKSILRVGNNSKVKKIVVNIFGGITRCDDVARGIIEAYKQIGKPIFVRLTGTNEEEGKRILQTYGIKTYEDAISAIGDALRM</sequence>
<evidence type="ECO:0000256" key="4">
    <source>
        <dbReference type="ARBA" id="ARBA00022842"/>
    </source>
</evidence>
<accession>H2C7Z4</accession>